<evidence type="ECO:0000313" key="2">
    <source>
        <dbReference type="Proteomes" id="UP001165143"/>
    </source>
</evidence>
<evidence type="ECO:0000313" key="1">
    <source>
        <dbReference type="EMBL" id="GLW56089.1"/>
    </source>
</evidence>
<comment type="caution">
    <text evidence="1">The sequence shown here is derived from an EMBL/GenBank/DDBJ whole genome shotgun (WGS) entry which is preliminary data.</text>
</comment>
<organism evidence="1 2">
    <name type="scientific">Kitasatospora phosalacinea</name>
    <dbReference type="NCBI Taxonomy" id="2065"/>
    <lineage>
        <taxon>Bacteria</taxon>
        <taxon>Bacillati</taxon>
        <taxon>Actinomycetota</taxon>
        <taxon>Actinomycetes</taxon>
        <taxon>Kitasatosporales</taxon>
        <taxon>Streptomycetaceae</taxon>
        <taxon>Kitasatospora</taxon>
    </lineage>
</organism>
<accession>A0A9W6PJK4</accession>
<name>A0A9W6PJK4_9ACTN</name>
<reference evidence="1" key="1">
    <citation type="submission" date="2023-02" db="EMBL/GenBank/DDBJ databases">
        <title>Kitasatospora phosalacinea NBRC 14362.</title>
        <authorList>
            <person name="Ichikawa N."/>
            <person name="Sato H."/>
            <person name="Tonouchi N."/>
        </authorList>
    </citation>
    <scope>NUCLEOTIDE SEQUENCE</scope>
    <source>
        <strain evidence="1">NBRC 14362</strain>
    </source>
</reference>
<dbReference type="EMBL" id="BSRX01000024">
    <property type="protein sequence ID" value="GLW56089.1"/>
    <property type="molecule type" value="Genomic_DNA"/>
</dbReference>
<proteinExistence type="predicted"/>
<dbReference type="Pfam" id="PF19384">
    <property type="entry name" value="DUF5959"/>
    <property type="match status" value="1"/>
</dbReference>
<dbReference type="AlphaFoldDB" id="A0A9W6PJK4"/>
<dbReference type="RefSeq" id="WP_033251840.1">
    <property type="nucleotide sequence ID" value="NZ_BSRX01000024.1"/>
</dbReference>
<dbReference type="InterPro" id="IPR046003">
    <property type="entry name" value="DUF5959"/>
</dbReference>
<protein>
    <submittedName>
        <fullName evidence="1">Uncharacterized protein</fullName>
    </submittedName>
</protein>
<sequence>MDLISLRDEDSSFRVRVLGRRMPGVLHLHDLLDAEVVVTSSFVTGSLSVRLLPSDLDGWGRSLDVLASGREIVWLEDGSPEVRIRPLDEEHGTPTVLVEDLGRSCVSVLLPLSLEPGWIDEQRRLLEQVRRTWPSEVRQTSPGVYEWRH</sequence>
<dbReference type="OrthoDB" id="3370158at2"/>
<gene>
    <name evidence="1" type="ORF">Kpho01_41000</name>
</gene>
<dbReference type="Proteomes" id="UP001165143">
    <property type="component" value="Unassembled WGS sequence"/>
</dbReference>